<dbReference type="SUPFAM" id="SSF47598">
    <property type="entry name" value="Ribbon-helix-helix"/>
    <property type="match status" value="1"/>
</dbReference>
<keyword evidence="2" id="KW-1277">Toxin-antitoxin system</keyword>
<protein>
    <recommendedName>
        <fullName evidence="5">Antitoxin ParD1/3/4</fullName>
    </recommendedName>
</protein>
<organism evidence="3 4">
    <name type="scientific">Aureimonas endophytica</name>
    <dbReference type="NCBI Taxonomy" id="2027858"/>
    <lineage>
        <taxon>Bacteria</taxon>
        <taxon>Pseudomonadati</taxon>
        <taxon>Pseudomonadota</taxon>
        <taxon>Alphaproteobacteria</taxon>
        <taxon>Hyphomicrobiales</taxon>
        <taxon>Aurantimonadaceae</taxon>
        <taxon>Aureimonas</taxon>
    </lineage>
</organism>
<dbReference type="RefSeq" id="WP_210318267.1">
    <property type="nucleotide sequence ID" value="NZ_BMIQ01000001.1"/>
</dbReference>
<dbReference type="InterPro" id="IPR010985">
    <property type="entry name" value="Ribbon_hlx_hlx"/>
</dbReference>
<dbReference type="GO" id="GO:0006355">
    <property type="term" value="P:regulation of DNA-templated transcription"/>
    <property type="evidence" value="ECO:0007669"/>
    <property type="project" value="InterPro"/>
</dbReference>
<keyword evidence="4" id="KW-1185">Reference proteome</keyword>
<sequence length="87" mass="9654">MSTMRLDLSDDMIEFIDAAVAAGDYRTSSEVVGEALRLLRRERAAQRQTAALRREIERGLDAAAVNEFSSRTVAEIAADVRQRAGER</sequence>
<evidence type="ECO:0000256" key="2">
    <source>
        <dbReference type="ARBA" id="ARBA00022649"/>
    </source>
</evidence>
<dbReference type="PANTHER" id="PTHR36582">
    <property type="entry name" value="ANTITOXIN PARD"/>
    <property type="match status" value="1"/>
</dbReference>
<dbReference type="NCBIfam" id="TIGR02606">
    <property type="entry name" value="antidote_CC2985"/>
    <property type="match status" value="1"/>
</dbReference>
<evidence type="ECO:0008006" key="5">
    <source>
        <dbReference type="Google" id="ProtNLM"/>
    </source>
</evidence>
<dbReference type="Gene3D" id="6.10.10.120">
    <property type="entry name" value="Antitoxin ParD1-like"/>
    <property type="match status" value="1"/>
</dbReference>
<dbReference type="EMBL" id="BMIQ01000001">
    <property type="protein sequence ID" value="GGD92248.1"/>
    <property type="molecule type" value="Genomic_DNA"/>
</dbReference>
<dbReference type="PANTHER" id="PTHR36582:SF2">
    <property type="entry name" value="ANTITOXIN PARD"/>
    <property type="match status" value="1"/>
</dbReference>
<dbReference type="InterPro" id="IPR038296">
    <property type="entry name" value="ParD_sf"/>
</dbReference>
<gene>
    <name evidence="3" type="ORF">GCM10011390_08690</name>
</gene>
<comment type="similarity">
    <text evidence="1">Belongs to the ParD antitoxin family.</text>
</comment>
<evidence type="ECO:0000313" key="4">
    <source>
        <dbReference type="Proteomes" id="UP000644699"/>
    </source>
</evidence>
<dbReference type="InterPro" id="IPR022789">
    <property type="entry name" value="ParD"/>
</dbReference>
<evidence type="ECO:0000256" key="1">
    <source>
        <dbReference type="ARBA" id="ARBA00008580"/>
    </source>
</evidence>
<name>A0A917E1J7_9HYPH</name>
<dbReference type="AlphaFoldDB" id="A0A917E1J7"/>
<comment type="caution">
    <text evidence="3">The sequence shown here is derived from an EMBL/GenBank/DDBJ whole genome shotgun (WGS) entry which is preliminary data.</text>
</comment>
<evidence type="ECO:0000313" key="3">
    <source>
        <dbReference type="EMBL" id="GGD92248.1"/>
    </source>
</evidence>
<proteinExistence type="inferred from homology"/>
<dbReference type="Proteomes" id="UP000644699">
    <property type="component" value="Unassembled WGS sequence"/>
</dbReference>
<reference evidence="3" key="1">
    <citation type="journal article" date="2014" name="Int. J. Syst. Evol. Microbiol.">
        <title>Complete genome sequence of Corynebacterium casei LMG S-19264T (=DSM 44701T), isolated from a smear-ripened cheese.</title>
        <authorList>
            <consortium name="US DOE Joint Genome Institute (JGI-PGF)"/>
            <person name="Walter F."/>
            <person name="Albersmeier A."/>
            <person name="Kalinowski J."/>
            <person name="Ruckert C."/>
        </authorList>
    </citation>
    <scope>NUCLEOTIDE SEQUENCE</scope>
    <source>
        <strain evidence="3">CGMCC 1.15367</strain>
    </source>
</reference>
<reference evidence="3" key="2">
    <citation type="submission" date="2020-09" db="EMBL/GenBank/DDBJ databases">
        <authorList>
            <person name="Sun Q."/>
            <person name="Zhou Y."/>
        </authorList>
    </citation>
    <scope>NUCLEOTIDE SEQUENCE</scope>
    <source>
        <strain evidence="3">CGMCC 1.15367</strain>
    </source>
</reference>
<dbReference type="Pfam" id="PF03693">
    <property type="entry name" value="ParD_antitoxin"/>
    <property type="match status" value="1"/>
</dbReference>
<accession>A0A917E1J7</accession>